<feature type="chain" id="PRO_5045193156" evidence="1">
    <location>
        <begin position="19"/>
        <end position="151"/>
    </location>
</feature>
<dbReference type="Proteomes" id="UP000006428">
    <property type="component" value="Unassembled WGS sequence"/>
</dbReference>
<dbReference type="EMBL" id="AGVO01000048">
    <property type="protein sequence ID" value="EHI52257.1"/>
    <property type="molecule type" value="Genomic_DNA"/>
</dbReference>
<reference evidence="2 3" key="1">
    <citation type="journal article" date="2012" name="Front. Microbiol.">
        <title>Draft Genome Sequence of the Virulent Strain 01-B526 of the Fish Pathogen Aeromonas salmonicida.</title>
        <authorList>
            <person name="Charette S.J."/>
            <person name="Brochu F."/>
            <person name="Boyle B."/>
            <person name="Filion G."/>
            <person name="Tanaka K.H."/>
            <person name="Derome N."/>
        </authorList>
    </citation>
    <scope>NUCLEOTIDE SEQUENCE [LARGE SCALE GENOMIC DNA]</scope>
    <source>
        <strain evidence="2 3">01-B526</strain>
    </source>
</reference>
<proteinExistence type="predicted"/>
<evidence type="ECO:0000256" key="1">
    <source>
        <dbReference type="SAM" id="SignalP"/>
    </source>
</evidence>
<feature type="signal peptide" evidence="1">
    <location>
        <begin position="1"/>
        <end position="18"/>
    </location>
</feature>
<evidence type="ECO:0000313" key="3">
    <source>
        <dbReference type="Proteomes" id="UP000006428"/>
    </source>
</evidence>
<name>A0ABN0DZ65_AERSS</name>
<accession>A0ABN0DZ65</accession>
<gene>
    <name evidence="2" type="ORF">IYQ_11998</name>
</gene>
<organism evidence="2 3">
    <name type="scientific">Aeromonas salmonicida subsp. salmonicida 01-B526</name>
    <dbReference type="NCBI Taxonomy" id="1076135"/>
    <lineage>
        <taxon>Bacteria</taxon>
        <taxon>Pseudomonadati</taxon>
        <taxon>Pseudomonadota</taxon>
        <taxon>Gammaproteobacteria</taxon>
        <taxon>Aeromonadales</taxon>
        <taxon>Aeromonadaceae</taxon>
        <taxon>Aeromonas</taxon>
    </lineage>
</organism>
<keyword evidence="3" id="KW-1185">Reference proteome</keyword>
<sequence>MMKSNLLFGLLLAMPVQAMTLPLSPATQAYADTLTSLTICYPALIRPPYLEESGGLLIDQLDRLAEQLPVPLLHEKLPNWPAVQQALLAGRCDLIPDIGPSRQALPGMALSRALLPFFTRVSWSVPPSWCHPFGRRARCSRHSIPIRPSGS</sequence>
<protein>
    <submittedName>
        <fullName evidence="2">PAS, putative</fullName>
    </submittedName>
</protein>
<dbReference type="SUPFAM" id="SSF53850">
    <property type="entry name" value="Periplasmic binding protein-like II"/>
    <property type="match status" value="1"/>
</dbReference>
<comment type="caution">
    <text evidence="2">The sequence shown here is derived from an EMBL/GenBank/DDBJ whole genome shotgun (WGS) entry which is preliminary data.</text>
</comment>
<keyword evidence="1" id="KW-0732">Signal</keyword>
<evidence type="ECO:0000313" key="2">
    <source>
        <dbReference type="EMBL" id="EHI52257.1"/>
    </source>
</evidence>
<dbReference type="Gene3D" id="3.40.190.10">
    <property type="entry name" value="Periplasmic binding protein-like II"/>
    <property type="match status" value="1"/>
</dbReference>